<evidence type="ECO:0000259" key="1">
    <source>
        <dbReference type="Pfam" id="PF01973"/>
    </source>
</evidence>
<dbReference type="InterPro" id="IPR002826">
    <property type="entry name" value="MptE-like"/>
</dbReference>
<dbReference type="RefSeq" id="WP_099647260.1">
    <property type="nucleotide sequence ID" value="NZ_KZ319298.1"/>
</dbReference>
<name>A0A2G1VND2_9FLAO</name>
<comment type="caution">
    <text evidence="2">The sequence shown here is derived from an EMBL/GenBank/DDBJ whole genome shotgun (WGS) entry which is preliminary data.</text>
</comment>
<evidence type="ECO:0000313" key="2">
    <source>
        <dbReference type="EMBL" id="PHQ28285.1"/>
    </source>
</evidence>
<proteinExistence type="predicted"/>
<dbReference type="Proteomes" id="UP000229433">
    <property type="component" value="Unassembled WGS sequence"/>
</dbReference>
<sequence length="269" mass="31251">MIIHEQLNVYKFGFGQIKRSLFNIILDKFLWDLKKVSKNSKNVLNELKDSHKGEKAVILCNGPSLLKTDFSQLSETFTFGLNKINLLFQENIDFRPNIICAFDKVLNQENMDFFKSNKDILKILSYKSYSDLRIQRKDLIYGYNLPLANAFTYNVSKGFIDRANTTFMAIQLAYHMGFEKVALIGADHNFPDIKPREFVLNEGADELHFHKDYHKAGSRTQNTDKLLLDMNFRDARIAFEDRGRLIVNATDGGYLEEFERMELESFLNS</sequence>
<feature type="domain" description="6-hydroxymethylpterin diphosphokinase MptE-like" evidence="1">
    <location>
        <begin position="34"/>
        <end position="191"/>
    </location>
</feature>
<dbReference type="Gene3D" id="3.90.1480.10">
    <property type="entry name" value="Alpha-2,3-sialyltransferase"/>
    <property type="match status" value="1"/>
</dbReference>
<evidence type="ECO:0000313" key="3">
    <source>
        <dbReference type="Proteomes" id="UP000229433"/>
    </source>
</evidence>
<reference evidence="2 3" key="1">
    <citation type="submission" date="2017-08" db="EMBL/GenBank/DDBJ databases">
        <title>The whole genome shortgun sequences of strain Leeuwenhoekiella nanhaiensis G18 from the South China Sea.</title>
        <authorList>
            <person name="Liu Q."/>
        </authorList>
    </citation>
    <scope>NUCLEOTIDE SEQUENCE [LARGE SCALE GENOMIC DNA]</scope>
    <source>
        <strain evidence="2 3">G18</strain>
    </source>
</reference>
<organism evidence="2 3">
    <name type="scientific">Leeuwenhoekiella nanhaiensis</name>
    <dbReference type="NCBI Taxonomy" id="1655491"/>
    <lineage>
        <taxon>Bacteria</taxon>
        <taxon>Pseudomonadati</taxon>
        <taxon>Bacteroidota</taxon>
        <taxon>Flavobacteriia</taxon>
        <taxon>Flavobacteriales</taxon>
        <taxon>Flavobacteriaceae</taxon>
        <taxon>Leeuwenhoekiella</taxon>
    </lineage>
</organism>
<gene>
    <name evidence="2" type="ORF">CJ305_15730</name>
</gene>
<accession>A0A2G1VND2</accession>
<keyword evidence="3" id="KW-1185">Reference proteome</keyword>
<dbReference type="OrthoDB" id="344900at2"/>
<dbReference type="EMBL" id="NQXA01000016">
    <property type="protein sequence ID" value="PHQ28285.1"/>
    <property type="molecule type" value="Genomic_DNA"/>
</dbReference>
<dbReference type="Pfam" id="PF01973">
    <property type="entry name" value="MptE-like"/>
    <property type="match status" value="1"/>
</dbReference>
<dbReference type="AlphaFoldDB" id="A0A2G1VND2"/>
<protein>
    <recommendedName>
        <fullName evidence="1">6-hydroxymethylpterin diphosphokinase MptE-like domain-containing protein</fullName>
    </recommendedName>
</protein>